<dbReference type="EMBL" id="JAKROA010000016">
    <property type="protein sequence ID" value="KAL5103663.1"/>
    <property type="molecule type" value="Genomic_DNA"/>
</dbReference>
<keyword evidence="4" id="KW-1185">Reference proteome</keyword>
<protein>
    <recommendedName>
        <fullName evidence="2">DUF5727 domain-containing protein</fullName>
    </recommendedName>
</protein>
<evidence type="ECO:0000313" key="3">
    <source>
        <dbReference type="EMBL" id="KAL5103663.1"/>
    </source>
</evidence>
<comment type="caution">
    <text evidence="3">The sequence shown here is derived from an EMBL/GenBank/DDBJ whole genome shotgun (WGS) entry which is preliminary data.</text>
</comment>
<feature type="chain" id="PRO_5046933299" description="DUF5727 domain-containing protein" evidence="1">
    <location>
        <begin position="17"/>
        <end position="169"/>
    </location>
</feature>
<name>A0ABR4Q270_9CEST</name>
<dbReference type="Proteomes" id="UP001651158">
    <property type="component" value="Unassembled WGS sequence"/>
</dbReference>
<keyword evidence="1" id="KW-0732">Signal</keyword>
<evidence type="ECO:0000259" key="2">
    <source>
        <dbReference type="Pfam" id="PF18997"/>
    </source>
</evidence>
<sequence length="169" mass="18234">MLQVGVFLIAVVCYSGDEPVLWGSRVVGTPHGSPLPMHFRLPGGLGLRLLTKDNVESPISITEGVCHVNDSVWGKPCNNDAESTNVTVNDTSKQKALLLVGERGPFATAVFVPNCSFPKPEAGHANLQTWFPLSRFRKGHSHVEVKFAVGGASHQSLVGLLVYKVPQCY</sequence>
<dbReference type="InterPro" id="IPR043785">
    <property type="entry name" value="DUF5727"/>
</dbReference>
<dbReference type="Pfam" id="PF18997">
    <property type="entry name" value="DUF5727"/>
    <property type="match status" value="1"/>
</dbReference>
<evidence type="ECO:0000256" key="1">
    <source>
        <dbReference type="SAM" id="SignalP"/>
    </source>
</evidence>
<evidence type="ECO:0000313" key="4">
    <source>
        <dbReference type="Proteomes" id="UP001651158"/>
    </source>
</evidence>
<organism evidence="3 4">
    <name type="scientific">Taenia crassiceps</name>
    <dbReference type="NCBI Taxonomy" id="6207"/>
    <lineage>
        <taxon>Eukaryota</taxon>
        <taxon>Metazoa</taxon>
        <taxon>Spiralia</taxon>
        <taxon>Lophotrochozoa</taxon>
        <taxon>Platyhelminthes</taxon>
        <taxon>Cestoda</taxon>
        <taxon>Eucestoda</taxon>
        <taxon>Cyclophyllidea</taxon>
        <taxon>Taeniidae</taxon>
        <taxon>Taenia</taxon>
    </lineage>
</organism>
<proteinExistence type="predicted"/>
<reference evidence="3 4" key="1">
    <citation type="journal article" date="2022" name="Front. Cell. Infect. Microbiol.">
        <title>The Genomes of Two Strains of Taenia crassiceps the Animal Model for the Study of Human Cysticercosis.</title>
        <authorList>
            <person name="Bobes R.J."/>
            <person name="Estrada K."/>
            <person name="Rios-Valencia D.G."/>
            <person name="Calderon-Gallegos A."/>
            <person name="de la Torre P."/>
            <person name="Carrero J.C."/>
            <person name="Sanchez-Flores A."/>
            <person name="Laclette J.P."/>
        </authorList>
    </citation>
    <scope>NUCLEOTIDE SEQUENCE [LARGE SCALE GENOMIC DNA]</scope>
    <source>
        <strain evidence="3">WFUcys</strain>
    </source>
</reference>
<gene>
    <name evidence="3" type="ORF">TcWFU_002471</name>
</gene>
<feature type="signal peptide" evidence="1">
    <location>
        <begin position="1"/>
        <end position="16"/>
    </location>
</feature>
<feature type="domain" description="DUF5727" evidence="2">
    <location>
        <begin position="59"/>
        <end position="162"/>
    </location>
</feature>
<accession>A0ABR4Q270</accession>